<name>A0ABV2N159_9HYPH</name>
<sequence length="146" mass="15578">MKLKRDMVAGLVFSTIGLGALAIALGYPFGSTLNMGPGYFPTLVSGLIVVLGIALTMRELRAGNGALLTDIAWRPLGIIIAAVAGFAILIQHSGLIPAVCFLTAVGWYADPRRSLRALPVQLVIGILVPILIFRIGLNMPIPLWRF</sequence>
<feature type="transmembrane region" description="Helical" evidence="1">
    <location>
        <begin position="38"/>
        <end position="55"/>
    </location>
</feature>
<proteinExistence type="predicted"/>
<protein>
    <recommendedName>
        <fullName evidence="2">DUF1468 domain-containing protein</fullName>
    </recommendedName>
</protein>
<organism evidence="3 4">
    <name type="scientific">Aquamicrobium terrae</name>
    <dbReference type="NCBI Taxonomy" id="1324945"/>
    <lineage>
        <taxon>Bacteria</taxon>
        <taxon>Pseudomonadati</taxon>
        <taxon>Pseudomonadota</taxon>
        <taxon>Alphaproteobacteria</taxon>
        <taxon>Hyphomicrobiales</taxon>
        <taxon>Phyllobacteriaceae</taxon>
        <taxon>Aquamicrobium</taxon>
    </lineage>
</organism>
<comment type="caution">
    <text evidence="3">The sequence shown here is derived from an EMBL/GenBank/DDBJ whole genome shotgun (WGS) entry which is preliminary data.</text>
</comment>
<dbReference type="EMBL" id="JBEPML010000010">
    <property type="protein sequence ID" value="MET3792798.1"/>
    <property type="molecule type" value="Genomic_DNA"/>
</dbReference>
<dbReference type="RefSeq" id="WP_354196137.1">
    <property type="nucleotide sequence ID" value="NZ_JBEPML010000010.1"/>
</dbReference>
<reference evidence="3 4" key="1">
    <citation type="submission" date="2024-06" db="EMBL/GenBank/DDBJ databases">
        <title>Genomic Encyclopedia of Type Strains, Phase IV (KMG-IV): sequencing the most valuable type-strain genomes for metagenomic binning, comparative biology and taxonomic classification.</title>
        <authorList>
            <person name="Goeker M."/>
        </authorList>
    </citation>
    <scope>NUCLEOTIDE SEQUENCE [LARGE SCALE GENOMIC DNA]</scope>
    <source>
        <strain evidence="3 4">DSM 27865</strain>
    </source>
</reference>
<feature type="transmembrane region" description="Helical" evidence="1">
    <location>
        <begin position="115"/>
        <end position="137"/>
    </location>
</feature>
<dbReference type="Proteomes" id="UP001549076">
    <property type="component" value="Unassembled WGS sequence"/>
</dbReference>
<dbReference type="InterPro" id="IPR009936">
    <property type="entry name" value="DUF1468"/>
</dbReference>
<keyword evidence="1" id="KW-1133">Transmembrane helix</keyword>
<keyword evidence="1" id="KW-0472">Membrane</keyword>
<accession>A0ABV2N159</accession>
<feature type="transmembrane region" description="Helical" evidence="1">
    <location>
        <begin position="76"/>
        <end position="109"/>
    </location>
</feature>
<evidence type="ECO:0000313" key="3">
    <source>
        <dbReference type="EMBL" id="MET3792798.1"/>
    </source>
</evidence>
<evidence type="ECO:0000259" key="2">
    <source>
        <dbReference type="Pfam" id="PF07331"/>
    </source>
</evidence>
<keyword evidence="1" id="KW-0812">Transmembrane</keyword>
<keyword evidence="4" id="KW-1185">Reference proteome</keyword>
<evidence type="ECO:0000256" key="1">
    <source>
        <dbReference type="SAM" id="Phobius"/>
    </source>
</evidence>
<dbReference type="Pfam" id="PF07331">
    <property type="entry name" value="TctB"/>
    <property type="match status" value="1"/>
</dbReference>
<gene>
    <name evidence="3" type="ORF">ABID37_003021</name>
</gene>
<feature type="domain" description="DUF1468" evidence="2">
    <location>
        <begin position="8"/>
        <end position="142"/>
    </location>
</feature>
<evidence type="ECO:0000313" key="4">
    <source>
        <dbReference type="Proteomes" id="UP001549076"/>
    </source>
</evidence>